<organism evidence="2 3">
    <name type="scientific">Prorocentrum cordatum</name>
    <dbReference type="NCBI Taxonomy" id="2364126"/>
    <lineage>
        <taxon>Eukaryota</taxon>
        <taxon>Sar</taxon>
        <taxon>Alveolata</taxon>
        <taxon>Dinophyceae</taxon>
        <taxon>Prorocentrales</taxon>
        <taxon>Prorocentraceae</taxon>
        <taxon>Prorocentrum</taxon>
    </lineage>
</organism>
<evidence type="ECO:0000313" key="3">
    <source>
        <dbReference type="Proteomes" id="UP001189429"/>
    </source>
</evidence>
<feature type="region of interest" description="Disordered" evidence="1">
    <location>
        <begin position="822"/>
        <end position="842"/>
    </location>
</feature>
<feature type="region of interest" description="Disordered" evidence="1">
    <location>
        <begin position="673"/>
        <end position="776"/>
    </location>
</feature>
<sequence>MCDTYDFPCPDGQALSLKASRLECLLDVCTKDDYGACCAPKARCDTFPGTCPEHKTLRHDAADVMCNACGCEQETTTKCAVGAFPTAPATTTAAQPGDGGTAGRRGSAVRAGRVHRGGRPGGVLPGDVRAVRPRYVPRQRGRAARRRLHLQQRPGGQVLRPRVLPPAREVFHLRVRLNHPAARRSQRRVRDGCVPAGGRRGRVLPATPDLQRNADARLPAPHGSRAHAAQRAVCHGRSLWHAHERQAVVLHGCGELRGVRQFHVPSPARHQDESREPGAPGSDEEETDGPGLLLRARGALHDPGLPGPGAPRGAQRHVHGVRVHGAGDLEQCCVERPNCSEFNFSCAQGTSLAYRAAERKCRGSVCHPDDTSLCCVARASCRMFQGSCPEGSSIYAQGLCQQEKCTDEDMELCCIVEQAVLEGLARVSNIDFERLANKSLTFRLAEAVCDKLVVEGLECEGTVAADRLGGSVQVMFDIDVSGADQPIIAVQKERLKNKDAIAFALNAAIAYTEMWDCKNVSEDPLGIPFLAVAEGQVDLTHGGIYYPAILGARDEDDQWTVQLAWGETLTGVSPDALHHFDKSDSDDYSEGDRVRVLVALAKAAMWEERGISRELAFRIAEDQAKARVPWSRLPAHAYAILAVSAAALAMLWWARGFLVFELASRSPPTASSAALLAEDAAEEPARPGAETTPRQTARLDEETPHTQGALELPRPSSARRTAEALPRPRAAQQAARRAAGACRAPRATRARHPRRRPRARRRRPRRRPRAPAAGVSAWRGPSVLEVRAGRASAAPEEPGPIRSFRSSDCVFRCTVGRRDHGHIRATSRPSTGISRAGSGGRC</sequence>
<reference evidence="2" key="1">
    <citation type="submission" date="2023-10" db="EMBL/GenBank/DDBJ databases">
        <authorList>
            <person name="Chen Y."/>
            <person name="Shah S."/>
            <person name="Dougan E. K."/>
            <person name="Thang M."/>
            <person name="Chan C."/>
        </authorList>
    </citation>
    <scope>NUCLEOTIDE SEQUENCE [LARGE SCALE GENOMIC DNA]</scope>
</reference>
<evidence type="ECO:0000256" key="1">
    <source>
        <dbReference type="SAM" id="MobiDB-lite"/>
    </source>
</evidence>
<feature type="compositionally biased region" description="Basic residues" evidence="1">
    <location>
        <begin position="746"/>
        <end position="769"/>
    </location>
</feature>
<accession>A0ABN9U2P7</accession>
<keyword evidence="3" id="KW-1185">Reference proteome</keyword>
<protein>
    <submittedName>
        <fullName evidence="2">Uncharacterized protein</fullName>
    </submittedName>
</protein>
<feature type="compositionally biased region" description="Low complexity" evidence="1">
    <location>
        <begin position="723"/>
        <end position="745"/>
    </location>
</feature>
<evidence type="ECO:0000313" key="2">
    <source>
        <dbReference type="EMBL" id="CAK0853079.1"/>
    </source>
</evidence>
<feature type="region of interest" description="Disordered" evidence="1">
    <location>
        <begin position="182"/>
        <end position="206"/>
    </location>
</feature>
<dbReference type="Proteomes" id="UP001189429">
    <property type="component" value="Unassembled WGS sequence"/>
</dbReference>
<comment type="caution">
    <text evidence="2">The sequence shown here is derived from an EMBL/GenBank/DDBJ whole genome shotgun (WGS) entry which is preliminary data.</text>
</comment>
<gene>
    <name evidence="2" type="ORF">PCOR1329_LOCUS44674</name>
</gene>
<feature type="region of interest" description="Disordered" evidence="1">
    <location>
        <begin position="264"/>
        <end position="316"/>
    </location>
</feature>
<dbReference type="EMBL" id="CAUYUJ010015371">
    <property type="protein sequence ID" value="CAK0853079.1"/>
    <property type="molecule type" value="Genomic_DNA"/>
</dbReference>
<proteinExistence type="predicted"/>
<name>A0ABN9U2P7_9DINO</name>